<sequence>MAPHASPIRLSSLVEEWMPISWRTGPTITSKLEEALRAALLLDHQQPRFTLSPLSAFKCGSTAGGVAQLSIAVPLALSSGKSQPLALSRGLSRDRHGVEKVRSWPRGSLVSNLSLIPNVGGISSWRIAKLNHGYHMDGTDSMADMMATLNIFYSLIIFQGAMFLVLLLPMYIYEANVVRRLQSLEQLSEKWGEDAIGRRTSARLLGAFVNKGEDVSWVLLPSRHRIQRLIDSLMISNSSRRRLDEACVQFCRGRCYAVTGSLEDKKEIRELAAMIVADVAAHIDDLSNYPGAMRCISSLFQDPVPDDPPLHQQDEDIGPDWLERRKLMMDQQRMAIREHRHRNKREGGRSNQLVQQGLTILERLASNNDDNRRIICSTPGLLPKITAPVYSATLIEDVKNKAWADIVTRCLKVLYQLIRAPDGSHEIFSNNVQALSNLKSILELGNNEAHHQELKLVAMEILTELALDLSINLTEEIKKVLVTKQLQLFFLANGDGAAMAGRTLVSLSANRESNSALIMTTQDGIIGRLTRILDGYNITRRTIAAEIMANLYAHCNVDSTMKEILPKVLGKIMSIKTKSQQRKISAGENNPAALGDEENQGNFVSTNNEERQIISTDGDHTETEEISDQEREEQEAFLSLAHVICDKLDSADLDGAIQIAVQNENNAGSEEQRREAFVEKLKTIIDDNRHATADCLRIVKLCGQIAKSVMLCEQYVKIFRNKGFKSSLSEASKTMSELESCMLFAGTDFGLRKTVKPLFSEIEKTWSEM</sequence>
<keyword evidence="1" id="KW-1133">Transmembrane helix</keyword>
<reference evidence="2" key="1">
    <citation type="submission" date="2020-10" db="EMBL/GenBank/DDBJ databases">
        <authorList>
            <person name="Han B."/>
            <person name="Lu T."/>
            <person name="Zhao Q."/>
            <person name="Huang X."/>
            <person name="Zhao Y."/>
        </authorList>
    </citation>
    <scope>NUCLEOTIDE SEQUENCE</scope>
</reference>
<evidence type="ECO:0000256" key="1">
    <source>
        <dbReference type="SAM" id="Phobius"/>
    </source>
</evidence>
<keyword evidence="1" id="KW-0812">Transmembrane</keyword>
<organism evidence="2 3">
    <name type="scientific">Miscanthus lutarioriparius</name>
    <dbReference type="NCBI Taxonomy" id="422564"/>
    <lineage>
        <taxon>Eukaryota</taxon>
        <taxon>Viridiplantae</taxon>
        <taxon>Streptophyta</taxon>
        <taxon>Embryophyta</taxon>
        <taxon>Tracheophyta</taxon>
        <taxon>Spermatophyta</taxon>
        <taxon>Magnoliopsida</taxon>
        <taxon>Liliopsida</taxon>
        <taxon>Poales</taxon>
        <taxon>Poaceae</taxon>
        <taxon>PACMAD clade</taxon>
        <taxon>Panicoideae</taxon>
        <taxon>Andropogonodae</taxon>
        <taxon>Andropogoneae</taxon>
        <taxon>Saccharinae</taxon>
        <taxon>Miscanthus</taxon>
    </lineage>
</organism>
<dbReference type="PANTHER" id="PTHR33115:SF25">
    <property type="entry name" value="CONDENSIN COMPLEX SUBUNIT 1 C-TERMINAL DOMAIN-CONTAINING PROTEIN"/>
    <property type="match status" value="1"/>
</dbReference>
<gene>
    <name evidence="2" type="ORF">NCGR_LOCUS30702</name>
</gene>
<proteinExistence type="predicted"/>
<dbReference type="InterPro" id="IPR016024">
    <property type="entry name" value="ARM-type_fold"/>
</dbReference>
<evidence type="ECO:0000313" key="3">
    <source>
        <dbReference type="Proteomes" id="UP000604825"/>
    </source>
</evidence>
<dbReference type="PANTHER" id="PTHR33115">
    <property type="entry name" value="ARM REPEAT SUPERFAMILY PROTEIN"/>
    <property type="match status" value="1"/>
</dbReference>
<dbReference type="Gene3D" id="1.25.10.10">
    <property type="entry name" value="Leucine-rich Repeat Variant"/>
    <property type="match status" value="1"/>
</dbReference>
<accession>A0A811PS89</accession>
<protein>
    <submittedName>
        <fullName evidence="2">Uncharacterized protein</fullName>
    </submittedName>
</protein>
<dbReference type="OrthoDB" id="689499at2759"/>
<dbReference type="Proteomes" id="UP000604825">
    <property type="component" value="Unassembled WGS sequence"/>
</dbReference>
<evidence type="ECO:0000313" key="2">
    <source>
        <dbReference type="EMBL" id="CAD6246442.1"/>
    </source>
</evidence>
<keyword evidence="3" id="KW-1185">Reference proteome</keyword>
<name>A0A811PS89_9POAL</name>
<feature type="transmembrane region" description="Helical" evidence="1">
    <location>
        <begin position="151"/>
        <end position="173"/>
    </location>
</feature>
<dbReference type="EMBL" id="CAJGYO010000007">
    <property type="protein sequence ID" value="CAD6246442.1"/>
    <property type="molecule type" value="Genomic_DNA"/>
</dbReference>
<comment type="caution">
    <text evidence="2">The sequence shown here is derived from an EMBL/GenBank/DDBJ whole genome shotgun (WGS) entry which is preliminary data.</text>
</comment>
<dbReference type="SUPFAM" id="SSF48371">
    <property type="entry name" value="ARM repeat"/>
    <property type="match status" value="1"/>
</dbReference>
<dbReference type="InterPro" id="IPR011989">
    <property type="entry name" value="ARM-like"/>
</dbReference>
<dbReference type="AlphaFoldDB" id="A0A811PS89"/>
<keyword evidence="1" id="KW-0472">Membrane</keyword>